<feature type="transmembrane region" description="Helical" evidence="9">
    <location>
        <begin position="270"/>
        <end position="293"/>
    </location>
</feature>
<reference evidence="10" key="1">
    <citation type="submission" date="2020-10" db="EMBL/GenBank/DDBJ databases">
        <title>Taxonomic study of unclassified bacteria belonging to the class Ktedonobacteria.</title>
        <authorList>
            <person name="Yabe S."/>
            <person name="Wang C.M."/>
            <person name="Zheng Y."/>
            <person name="Sakai Y."/>
            <person name="Cavaletti L."/>
            <person name="Monciardini P."/>
            <person name="Donadio S."/>
        </authorList>
    </citation>
    <scope>NUCLEOTIDE SEQUENCE</scope>
    <source>
        <strain evidence="10">ID150040</strain>
    </source>
</reference>
<protein>
    <submittedName>
        <fullName evidence="10">Putative lipid II flippase MurJ</fullName>
    </submittedName>
</protein>
<evidence type="ECO:0000256" key="5">
    <source>
        <dbReference type="ARBA" id="ARBA00022984"/>
    </source>
</evidence>
<dbReference type="RefSeq" id="WP_220203226.1">
    <property type="nucleotide sequence ID" value="NZ_BNJK01000001.1"/>
</dbReference>
<dbReference type="InterPro" id="IPR051050">
    <property type="entry name" value="Lipid_II_flippase_MurJ/MviN"/>
</dbReference>
<dbReference type="GO" id="GO:0009252">
    <property type="term" value="P:peptidoglycan biosynthetic process"/>
    <property type="evidence" value="ECO:0007669"/>
    <property type="project" value="UniProtKB-KW"/>
</dbReference>
<sequence>MSKRKNNGNKQKNIDQAKVKAVSQEAQEAVAVVEAMPLSVTEPAAEQVPVAETIIEEAEDKETGPEEVAASDIEVSEEQPRPGGERREIVRSASLVMLGNLGSSVMGMVRQIVVAGTGAGVSGPFFAALTPAQNFNDFLINGSVSGALIPTFNDYAAPEKREELRRIVFTIVNLILLITALASVAFFFLAPWLFDTFLASGYTAANKALTIRYSQIIFFSLVGLGPFAVLLSALYALKEFGWPAFATASYHLGIIVGAVVGGIIGNHFFGTYGIALGVLLGVIGEIVLLIPGMHNQHFRYKLVLDLKHPALRRILLLYAPVAFSYLITSALALFDQSLATSAPCAMWVQGLTDCGVADLSAMRFATTLIQFPQGLVGAALSFAVLPTLTSHAREGQMERFKETLLLGFRLGLLLMVPAAAGLITLRTPIISAIFEHHNFAPQQVTLTALALQNYAYQLPFLPIDQLLIMAFYARKNTIIPVTVGVVSVLGYLVVALPFWQTGGIPVLAFANTMQNVLHAVILFVLLRRTLGSLHVRNMLPAIGKILLSTVVMIAVAWGLLTLLQQATPLAHYGFVGQLVILVVAGGLAAGVYFGGVLLLKVEEVHLLKGALLAKLGKK</sequence>
<dbReference type="EMBL" id="BNJK01000001">
    <property type="protein sequence ID" value="GHO92387.1"/>
    <property type="molecule type" value="Genomic_DNA"/>
</dbReference>
<proteinExistence type="predicted"/>
<dbReference type="PANTHER" id="PTHR47019:SF1">
    <property type="entry name" value="LIPID II FLIPPASE MURJ"/>
    <property type="match status" value="1"/>
</dbReference>
<feature type="transmembrane region" description="Helical" evidence="9">
    <location>
        <begin position="410"/>
        <end position="434"/>
    </location>
</feature>
<dbReference type="GO" id="GO:0015648">
    <property type="term" value="F:lipid-linked peptidoglycan transporter activity"/>
    <property type="evidence" value="ECO:0007669"/>
    <property type="project" value="TreeGrafter"/>
</dbReference>
<dbReference type="Pfam" id="PF03023">
    <property type="entry name" value="MurJ"/>
    <property type="match status" value="1"/>
</dbReference>
<feature type="region of interest" description="Disordered" evidence="8">
    <location>
        <begin position="58"/>
        <end position="85"/>
    </location>
</feature>
<name>A0A8J3N2P5_9CHLR</name>
<feature type="transmembrane region" description="Helical" evidence="9">
    <location>
        <begin position="167"/>
        <end position="193"/>
    </location>
</feature>
<feature type="transmembrane region" description="Helical" evidence="9">
    <location>
        <begin position="479"/>
        <end position="500"/>
    </location>
</feature>
<dbReference type="GO" id="GO:0005886">
    <property type="term" value="C:plasma membrane"/>
    <property type="evidence" value="ECO:0007669"/>
    <property type="project" value="UniProtKB-SubCell"/>
</dbReference>
<dbReference type="CDD" id="cd13123">
    <property type="entry name" value="MATE_MurJ_like"/>
    <property type="match status" value="1"/>
</dbReference>
<gene>
    <name evidence="10" type="ORF">KSF_024350</name>
</gene>
<feature type="transmembrane region" description="Helical" evidence="9">
    <location>
        <begin position="314"/>
        <end position="334"/>
    </location>
</feature>
<evidence type="ECO:0000256" key="6">
    <source>
        <dbReference type="ARBA" id="ARBA00022989"/>
    </source>
</evidence>
<evidence type="ECO:0000313" key="11">
    <source>
        <dbReference type="Proteomes" id="UP000597444"/>
    </source>
</evidence>
<evidence type="ECO:0000313" key="10">
    <source>
        <dbReference type="EMBL" id="GHO92387.1"/>
    </source>
</evidence>
<evidence type="ECO:0000256" key="3">
    <source>
        <dbReference type="ARBA" id="ARBA00022692"/>
    </source>
</evidence>
<feature type="transmembrane region" description="Helical" evidence="9">
    <location>
        <begin position="454"/>
        <end position="472"/>
    </location>
</feature>
<keyword evidence="2" id="KW-1003">Cell membrane</keyword>
<feature type="transmembrane region" description="Helical" evidence="9">
    <location>
        <begin position="538"/>
        <end position="560"/>
    </location>
</feature>
<keyword evidence="3 9" id="KW-0812">Transmembrane</keyword>
<keyword evidence="5" id="KW-0573">Peptidoglycan synthesis</keyword>
<feature type="transmembrane region" description="Helical" evidence="9">
    <location>
        <begin position="368"/>
        <end position="389"/>
    </location>
</feature>
<evidence type="ECO:0000256" key="1">
    <source>
        <dbReference type="ARBA" id="ARBA00004651"/>
    </source>
</evidence>
<evidence type="ECO:0000256" key="9">
    <source>
        <dbReference type="SAM" id="Phobius"/>
    </source>
</evidence>
<dbReference type="PRINTS" id="PR01806">
    <property type="entry name" value="VIRFACTRMVIN"/>
</dbReference>
<evidence type="ECO:0000256" key="2">
    <source>
        <dbReference type="ARBA" id="ARBA00022475"/>
    </source>
</evidence>
<dbReference type="Proteomes" id="UP000597444">
    <property type="component" value="Unassembled WGS sequence"/>
</dbReference>
<feature type="transmembrane region" description="Helical" evidence="9">
    <location>
        <begin position="244"/>
        <end position="264"/>
    </location>
</feature>
<feature type="transmembrane region" description="Helical" evidence="9">
    <location>
        <begin position="506"/>
        <end position="526"/>
    </location>
</feature>
<keyword evidence="11" id="KW-1185">Reference proteome</keyword>
<keyword evidence="6 9" id="KW-1133">Transmembrane helix</keyword>
<keyword evidence="4" id="KW-0133">Cell shape</keyword>
<organism evidence="10 11">
    <name type="scientific">Reticulibacter mediterranei</name>
    <dbReference type="NCBI Taxonomy" id="2778369"/>
    <lineage>
        <taxon>Bacteria</taxon>
        <taxon>Bacillati</taxon>
        <taxon>Chloroflexota</taxon>
        <taxon>Ktedonobacteria</taxon>
        <taxon>Ktedonobacterales</taxon>
        <taxon>Reticulibacteraceae</taxon>
        <taxon>Reticulibacter</taxon>
    </lineage>
</organism>
<dbReference type="PANTHER" id="PTHR47019">
    <property type="entry name" value="LIPID II FLIPPASE MURJ"/>
    <property type="match status" value="1"/>
</dbReference>
<evidence type="ECO:0000256" key="7">
    <source>
        <dbReference type="ARBA" id="ARBA00023136"/>
    </source>
</evidence>
<feature type="transmembrane region" description="Helical" evidence="9">
    <location>
        <begin position="572"/>
        <end position="599"/>
    </location>
</feature>
<evidence type="ECO:0000256" key="8">
    <source>
        <dbReference type="SAM" id="MobiDB-lite"/>
    </source>
</evidence>
<dbReference type="InterPro" id="IPR004268">
    <property type="entry name" value="MurJ"/>
</dbReference>
<keyword evidence="7 9" id="KW-0472">Membrane</keyword>
<comment type="subcellular location">
    <subcellularLocation>
        <location evidence="1">Cell membrane</location>
        <topology evidence="1">Multi-pass membrane protein</topology>
    </subcellularLocation>
</comment>
<dbReference type="GO" id="GO:0034204">
    <property type="term" value="P:lipid translocation"/>
    <property type="evidence" value="ECO:0007669"/>
    <property type="project" value="TreeGrafter"/>
</dbReference>
<dbReference type="GO" id="GO:0008360">
    <property type="term" value="P:regulation of cell shape"/>
    <property type="evidence" value="ECO:0007669"/>
    <property type="project" value="UniProtKB-KW"/>
</dbReference>
<dbReference type="AlphaFoldDB" id="A0A8J3N2P5"/>
<comment type="caution">
    <text evidence="10">The sequence shown here is derived from an EMBL/GenBank/DDBJ whole genome shotgun (WGS) entry which is preliminary data.</text>
</comment>
<evidence type="ECO:0000256" key="4">
    <source>
        <dbReference type="ARBA" id="ARBA00022960"/>
    </source>
</evidence>
<accession>A0A8J3N2P5</accession>
<feature type="transmembrane region" description="Helical" evidence="9">
    <location>
        <begin position="213"/>
        <end position="237"/>
    </location>
</feature>